<feature type="domain" description="Major facilitator superfamily (MFS) profile" evidence="3">
    <location>
        <begin position="16"/>
        <end position="430"/>
    </location>
</feature>
<accession>A0AA39IPM1</accession>
<dbReference type="Gene3D" id="1.20.1250.20">
    <property type="entry name" value="MFS general substrate transporter like domains"/>
    <property type="match status" value="2"/>
</dbReference>
<feature type="transmembrane region" description="Helical" evidence="2">
    <location>
        <begin position="87"/>
        <end position="105"/>
    </location>
</feature>
<feature type="transmembrane region" description="Helical" evidence="2">
    <location>
        <begin position="514"/>
        <end position="531"/>
    </location>
</feature>
<protein>
    <recommendedName>
        <fullName evidence="3">Major facilitator superfamily (MFS) profile domain-containing protein</fullName>
    </recommendedName>
</protein>
<evidence type="ECO:0000259" key="3">
    <source>
        <dbReference type="PROSITE" id="PS50850"/>
    </source>
</evidence>
<sequence length="624" mass="68362">MSFLPPVQFGNYTRFVVLLLSILCLTFVMANTLALNFTILCMSEERVEYENGTTEKAWLFSIVAAGTLVGTFPVMRFTATIGVRNLFTIYGLITATATALIPLAASMGYGWLLAMRFLEGFSMAILFPVMGAVTSSWSSVKQSGFYMALQSLCLQFGAIFTMPVSGELCTSSLGWTSVYYIHAACTYVSFILFYLFYRNSPRKHSCVSEKELTVIHHGRKDNANTGKQPVPYKAVMTSLPIWGVYISYIGAGLGLNLFMQFGPTYLNKVLHYEVSNTGFAGAVPYLVACGSKILSGPISDYASCISQRARIIIFTFLSQGMLALCILVMAFLPECASTAGFVCYTLAITSSGMTSVATIKSAQLVACQHIHFVMAVCSLVNSIIILVLPPFVSLIASENTHGQWSTIFLICGIIVAVTNGFFIIVGRAEPAEWTKAKPTIVRNNQIYPAHIPPLAVEEMLKEIKDNEDEYAKSLTVEKAVQKTLTVDRGVQVTPVVERYSICPHSLIEHPTMKFLIVLFTASAILLVSVLSETVLKPPYLCVDYKCPSGYECDLVCGCYKSGFMSSVEKEVKRLCNGTIDCDEGQEYFYSTTKGATLGPCADGKCSEGSECGPFHFFCVEQKNN</sequence>
<keyword evidence="2" id="KW-0812">Transmembrane</keyword>
<proteinExistence type="predicted"/>
<feature type="transmembrane region" description="Helical" evidence="2">
    <location>
        <begin position="311"/>
        <end position="332"/>
    </location>
</feature>
<evidence type="ECO:0000313" key="5">
    <source>
        <dbReference type="Proteomes" id="UP001175271"/>
    </source>
</evidence>
<comment type="caution">
    <text evidence="4">The sequence shown here is derived from an EMBL/GenBank/DDBJ whole genome shotgun (WGS) entry which is preliminary data.</text>
</comment>
<dbReference type="InterPro" id="IPR020846">
    <property type="entry name" value="MFS_dom"/>
</dbReference>
<feature type="transmembrane region" description="Helical" evidence="2">
    <location>
        <begin position="57"/>
        <end position="75"/>
    </location>
</feature>
<feature type="transmembrane region" description="Helical" evidence="2">
    <location>
        <begin position="239"/>
        <end position="259"/>
    </location>
</feature>
<gene>
    <name evidence="4" type="ORF">QR680_010626</name>
</gene>
<dbReference type="PROSITE" id="PS50850">
    <property type="entry name" value="MFS"/>
    <property type="match status" value="1"/>
</dbReference>
<dbReference type="InterPro" id="IPR011701">
    <property type="entry name" value="MFS"/>
</dbReference>
<dbReference type="Pfam" id="PF07690">
    <property type="entry name" value="MFS_1"/>
    <property type="match status" value="1"/>
</dbReference>
<feature type="transmembrane region" description="Helical" evidence="2">
    <location>
        <begin position="371"/>
        <end position="392"/>
    </location>
</feature>
<name>A0AA39IPM1_9BILA</name>
<feature type="transmembrane region" description="Helical" evidence="2">
    <location>
        <begin position="177"/>
        <end position="197"/>
    </location>
</feature>
<reference evidence="4" key="1">
    <citation type="submission" date="2023-06" db="EMBL/GenBank/DDBJ databases">
        <title>Genomic analysis of the entomopathogenic nematode Steinernema hermaphroditum.</title>
        <authorList>
            <person name="Schwarz E.M."/>
            <person name="Heppert J.K."/>
            <person name="Baniya A."/>
            <person name="Schwartz H.T."/>
            <person name="Tan C.-H."/>
            <person name="Antoshechkin I."/>
            <person name="Sternberg P.W."/>
            <person name="Goodrich-Blair H."/>
            <person name="Dillman A.R."/>
        </authorList>
    </citation>
    <scope>NUCLEOTIDE SEQUENCE</scope>
    <source>
        <strain evidence="4">PS9179</strain>
        <tissue evidence="4">Whole animal</tissue>
    </source>
</reference>
<feature type="transmembrane region" description="Helical" evidence="2">
    <location>
        <begin position="338"/>
        <end position="359"/>
    </location>
</feature>
<dbReference type="EMBL" id="JAUCMV010000001">
    <property type="protein sequence ID" value="KAK0428138.1"/>
    <property type="molecule type" value="Genomic_DNA"/>
</dbReference>
<feature type="transmembrane region" description="Helical" evidence="2">
    <location>
        <begin position="111"/>
        <end position="133"/>
    </location>
</feature>
<evidence type="ECO:0000256" key="1">
    <source>
        <dbReference type="ARBA" id="ARBA00004141"/>
    </source>
</evidence>
<evidence type="ECO:0000313" key="4">
    <source>
        <dbReference type="EMBL" id="KAK0428138.1"/>
    </source>
</evidence>
<dbReference type="PANTHER" id="PTHR45757:SF11">
    <property type="entry name" value="MAJOR FACILITATOR SUPERFAMILY (MFS) PROFILE DOMAIN-CONTAINING PROTEIN"/>
    <property type="match status" value="1"/>
</dbReference>
<keyword evidence="5" id="KW-1185">Reference proteome</keyword>
<evidence type="ECO:0000256" key="2">
    <source>
        <dbReference type="SAM" id="Phobius"/>
    </source>
</evidence>
<dbReference type="PANTHER" id="PTHR45757">
    <property type="entry name" value="PROTEIN CBG23364-RELATED"/>
    <property type="match status" value="1"/>
</dbReference>
<feature type="transmembrane region" description="Helical" evidence="2">
    <location>
        <begin position="404"/>
        <end position="425"/>
    </location>
</feature>
<dbReference type="InterPro" id="IPR036259">
    <property type="entry name" value="MFS_trans_sf"/>
</dbReference>
<feature type="transmembrane region" description="Helical" evidence="2">
    <location>
        <begin position="12"/>
        <end position="37"/>
    </location>
</feature>
<keyword evidence="2" id="KW-1133">Transmembrane helix</keyword>
<dbReference type="SUPFAM" id="SSF103473">
    <property type="entry name" value="MFS general substrate transporter"/>
    <property type="match status" value="1"/>
</dbReference>
<keyword evidence="2" id="KW-0472">Membrane</keyword>
<dbReference type="GO" id="GO:0016020">
    <property type="term" value="C:membrane"/>
    <property type="evidence" value="ECO:0007669"/>
    <property type="project" value="UniProtKB-SubCell"/>
</dbReference>
<dbReference type="AlphaFoldDB" id="A0AA39IPM1"/>
<feature type="transmembrane region" description="Helical" evidence="2">
    <location>
        <begin position="279"/>
        <end position="299"/>
    </location>
</feature>
<comment type="subcellular location">
    <subcellularLocation>
        <location evidence="1">Membrane</location>
        <topology evidence="1">Multi-pass membrane protein</topology>
    </subcellularLocation>
</comment>
<dbReference type="GO" id="GO:0022857">
    <property type="term" value="F:transmembrane transporter activity"/>
    <property type="evidence" value="ECO:0007669"/>
    <property type="project" value="InterPro"/>
</dbReference>
<organism evidence="4 5">
    <name type="scientific">Steinernema hermaphroditum</name>
    <dbReference type="NCBI Taxonomy" id="289476"/>
    <lineage>
        <taxon>Eukaryota</taxon>
        <taxon>Metazoa</taxon>
        <taxon>Ecdysozoa</taxon>
        <taxon>Nematoda</taxon>
        <taxon>Chromadorea</taxon>
        <taxon>Rhabditida</taxon>
        <taxon>Tylenchina</taxon>
        <taxon>Panagrolaimomorpha</taxon>
        <taxon>Strongyloidoidea</taxon>
        <taxon>Steinernematidae</taxon>
        <taxon>Steinernema</taxon>
    </lineage>
</organism>
<dbReference type="Proteomes" id="UP001175271">
    <property type="component" value="Unassembled WGS sequence"/>
</dbReference>